<proteinExistence type="predicted"/>
<dbReference type="PANTHER" id="PTHR14187:SF82">
    <property type="entry name" value="FAMILY CHAPERONE, PUTATIVE (AFU_ORTHOLOGUE AFUA_7G08575)-RELATED"/>
    <property type="match status" value="1"/>
</dbReference>
<dbReference type="Pfam" id="PF00012">
    <property type="entry name" value="HSP70"/>
    <property type="match status" value="1"/>
</dbReference>
<accession>A0AA38XVS5</accession>
<evidence type="ECO:0000313" key="3">
    <source>
        <dbReference type="EMBL" id="KAJ9625179.1"/>
    </source>
</evidence>
<dbReference type="InterPro" id="IPR043129">
    <property type="entry name" value="ATPase_NBD"/>
</dbReference>
<dbReference type="Gene3D" id="3.90.640.10">
    <property type="entry name" value="Actin, Chain A, domain 4"/>
    <property type="match status" value="1"/>
</dbReference>
<evidence type="ECO:0000256" key="1">
    <source>
        <dbReference type="ARBA" id="ARBA00022741"/>
    </source>
</evidence>
<evidence type="ECO:0000313" key="4">
    <source>
        <dbReference type="Proteomes" id="UP001172681"/>
    </source>
</evidence>
<dbReference type="Proteomes" id="UP001172681">
    <property type="component" value="Unassembled WGS sequence"/>
</dbReference>
<evidence type="ECO:0000256" key="2">
    <source>
        <dbReference type="ARBA" id="ARBA00022840"/>
    </source>
</evidence>
<keyword evidence="4" id="KW-1185">Reference proteome</keyword>
<dbReference type="GO" id="GO:0140662">
    <property type="term" value="F:ATP-dependent protein folding chaperone"/>
    <property type="evidence" value="ECO:0007669"/>
    <property type="project" value="InterPro"/>
</dbReference>
<sequence length="584" mass="64779">MGRETKAGSTGPPRQRYLVVAVDFGTTFSGVAWAQTARPEIRSTIVEWPALRGQDDRTSDKVPTELAFDDSGSKFGFEIEEGEPRYQWFKLGIDPKQEEQLVSHLSIAYPDSKALPPAYDQQHDPVHLVTLYLTRLRGHIMDILAKNLGSGVIKTTPIRFTITVPAIWDDAAKARTQKCAQSAGMGKEVRIISEPEAAVFYALDAMDPHDFRPGDTFALCDAGGGTVDLISYTIVALQPHVEIREAVPGDGSACGSTFLNRIFARFLKDHLEDVEGYDQDTLDEAMLDFETNTKRRFNGDNAMTLRVPGLVDDLTKGIKRQRLTIQAGKVMSLFEPVISSILTLVMSQLRQTKNAKAVILVGGFGQSPYLRNCIKKVVPATIEVLQPPNGWTAVVKGALMRSLNEIEPDTSRINIASRIARKAYGMRAGVEYEPDLHEESLSHGVVRNTGNGTFWLVHKLLVTQKKGTQIDEAKPLTTHWYEARPIEEGTIRSISERLYSFTAPRGPTIQPAPLYPGSGVRKLVDFYADLSVISASLIPIETGADGKQYYLLDFQIKVTFFSAHTEYSLWYRGVEYGKVTAEYA</sequence>
<dbReference type="PANTHER" id="PTHR14187">
    <property type="entry name" value="ALPHA KINASE/ELONGATION FACTOR 2 KINASE"/>
    <property type="match status" value="1"/>
</dbReference>
<evidence type="ECO:0008006" key="5">
    <source>
        <dbReference type="Google" id="ProtNLM"/>
    </source>
</evidence>
<dbReference type="GO" id="GO:0005524">
    <property type="term" value="F:ATP binding"/>
    <property type="evidence" value="ECO:0007669"/>
    <property type="project" value="UniProtKB-KW"/>
</dbReference>
<dbReference type="InterPro" id="IPR013126">
    <property type="entry name" value="Hsp_70_fam"/>
</dbReference>
<name>A0AA38XVS5_9EURO</name>
<dbReference type="Gene3D" id="3.30.420.40">
    <property type="match status" value="2"/>
</dbReference>
<gene>
    <name evidence="3" type="ORF">H2204_010566</name>
</gene>
<dbReference type="PRINTS" id="PR00301">
    <property type="entry name" value="HEATSHOCK70"/>
</dbReference>
<protein>
    <recommendedName>
        <fullName evidence="5">Actin-like ATPase domain-containing protein</fullName>
    </recommendedName>
</protein>
<comment type="caution">
    <text evidence="3">The sequence shown here is derived from an EMBL/GenBank/DDBJ whole genome shotgun (WGS) entry which is preliminary data.</text>
</comment>
<reference evidence="3" key="1">
    <citation type="submission" date="2022-10" db="EMBL/GenBank/DDBJ databases">
        <title>Culturing micro-colonial fungi from biological soil crusts in the Mojave desert and describing Neophaeococcomyces mojavensis, and introducing the new genera and species Taxawa tesnikishii.</title>
        <authorList>
            <person name="Kurbessoian T."/>
            <person name="Stajich J.E."/>
        </authorList>
    </citation>
    <scope>NUCLEOTIDE SEQUENCE</scope>
    <source>
        <strain evidence="3">TK_35</strain>
    </source>
</reference>
<dbReference type="EMBL" id="JAPDRN010000090">
    <property type="protein sequence ID" value="KAJ9625179.1"/>
    <property type="molecule type" value="Genomic_DNA"/>
</dbReference>
<dbReference type="CDD" id="cd10170">
    <property type="entry name" value="ASKHA_NBD_HSP70"/>
    <property type="match status" value="1"/>
</dbReference>
<keyword evidence="2" id="KW-0067">ATP-binding</keyword>
<dbReference type="AlphaFoldDB" id="A0AA38XVS5"/>
<keyword evidence="1" id="KW-0547">Nucleotide-binding</keyword>
<dbReference type="SUPFAM" id="SSF53067">
    <property type="entry name" value="Actin-like ATPase domain"/>
    <property type="match status" value="2"/>
</dbReference>
<organism evidence="3 4">
    <name type="scientific">Knufia peltigerae</name>
    <dbReference type="NCBI Taxonomy" id="1002370"/>
    <lineage>
        <taxon>Eukaryota</taxon>
        <taxon>Fungi</taxon>
        <taxon>Dikarya</taxon>
        <taxon>Ascomycota</taxon>
        <taxon>Pezizomycotina</taxon>
        <taxon>Eurotiomycetes</taxon>
        <taxon>Chaetothyriomycetidae</taxon>
        <taxon>Chaetothyriales</taxon>
        <taxon>Trichomeriaceae</taxon>
        <taxon>Knufia</taxon>
    </lineage>
</organism>